<reference evidence="2 3" key="1">
    <citation type="submission" date="2019-02" db="EMBL/GenBank/DDBJ databases">
        <authorList>
            <person name="Li S.-H."/>
        </authorList>
    </citation>
    <scope>NUCLEOTIDE SEQUENCE [LARGE SCALE GENOMIC DNA]</scope>
    <source>
        <strain evidence="2 3">IMCC14385</strain>
    </source>
</reference>
<feature type="signal peptide" evidence="1">
    <location>
        <begin position="1"/>
        <end position="19"/>
    </location>
</feature>
<accession>A0A5P9NF24</accession>
<dbReference type="RefSeq" id="WP_152660472.1">
    <property type="nucleotide sequence ID" value="NZ_CP036422.1"/>
</dbReference>
<dbReference type="PROSITE" id="PS51257">
    <property type="entry name" value="PROKAR_LIPOPROTEIN"/>
    <property type="match status" value="1"/>
</dbReference>
<feature type="chain" id="PRO_5024962195" evidence="1">
    <location>
        <begin position="20"/>
        <end position="177"/>
    </location>
</feature>
<evidence type="ECO:0000313" key="2">
    <source>
        <dbReference type="EMBL" id="QFU74361.1"/>
    </source>
</evidence>
<dbReference type="OrthoDB" id="5296954at2"/>
<proteinExistence type="predicted"/>
<dbReference type="EMBL" id="CP036422">
    <property type="protein sequence ID" value="QFU74361.1"/>
    <property type="molecule type" value="Genomic_DNA"/>
</dbReference>
<dbReference type="Proteomes" id="UP000326287">
    <property type="component" value="Chromosome"/>
</dbReference>
<dbReference type="KEGG" id="halc:EY643_01120"/>
<sequence length="177" mass="19594">MLLRSLQAFLLLTFLSACSGVQVSDYSDMQPVFSAEQFFDGKLTAHGVVKDRGGRVIRSFNADIVAYWKDGVGTLEEDFVFDDGEEQRRVWTLTPTGQNSYIGTAGDVVGDGTMTVSGNSAFLDYVLRIPYRADTIDVRVDDRMYLLSETVLLNESTLSKFGVRVGNLLLVITKTLD</sequence>
<evidence type="ECO:0000313" key="3">
    <source>
        <dbReference type="Proteomes" id="UP000326287"/>
    </source>
</evidence>
<dbReference type="AlphaFoldDB" id="A0A5P9NF24"/>
<keyword evidence="3" id="KW-1185">Reference proteome</keyword>
<keyword evidence="1" id="KW-0732">Signal</keyword>
<name>A0A5P9NF24_9GAMM</name>
<protein>
    <submittedName>
        <fullName evidence="2">DUF3833 domain-containing protein</fullName>
    </submittedName>
</protein>
<gene>
    <name evidence="2" type="ORF">EY643_01120</name>
</gene>
<dbReference type="Pfam" id="PF12915">
    <property type="entry name" value="DUF3833"/>
    <property type="match status" value="1"/>
</dbReference>
<organism evidence="2 3">
    <name type="scientific">Halioglobus maricola</name>
    <dbReference type="NCBI Taxonomy" id="2601894"/>
    <lineage>
        <taxon>Bacteria</taxon>
        <taxon>Pseudomonadati</taxon>
        <taxon>Pseudomonadota</taxon>
        <taxon>Gammaproteobacteria</taxon>
        <taxon>Cellvibrionales</taxon>
        <taxon>Halieaceae</taxon>
        <taxon>Halioglobus</taxon>
    </lineage>
</organism>
<evidence type="ECO:0000256" key="1">
    <source>
        <dbReference type="SAM" id="SignalP"/>
    </source>
</evidence>
<dbReference type="InterPro" id="IPR024409">
    <property type="entry name" value="DUF3833"/>
</dbReference>